<keyword evidence="1" id="KW-0472">Membrane</keyword>
<dbReference type="KEGG" id="amob:HG15A2_45760"/>
<feature type="transmembrane region" description="Helical" evidence="1">
    <location>
        <begin position="94"/>
        <end position="111"/>
    </location>
</feature>
<name>A0A517N271_9BACT</name>
<dbReference type="RefSeq" id="WP_145063285.1">
    <property type="nucleotide sequence ID" value="NZ_CP036263.1"/>
</dbReference>
<keyword evidence="3" id="KW-1185">Reference proteome</keyword>
<protein>
    <submittedName>
        <fullName evidence="2">Uncharacterized protein</fullName>
    </submittedName>
</protein>
<feature type="transmembrane region" description="Helical" evidence="1">
    <location>
        <begin position="196"/>
        <end position="214"/>
    </location>
</feature>
<keyword evidence="1" id="KW-1133">Transmembrane helix</keyword>
<gene>
    <name evidence="2" type="ORF">HG15A2_45760</name>
</gene>
<organism evidence="2 3">
    <name type="scientific">Adhaeretor mobilis</name>
    <dbReference type="NCBI Taxonomy" id="1930276"/>
    <lineage>
        <taxon>Bacteria</taxon>
        <taxon>Pseudomonadati</taxon>
        <taxon>Planctomycetota</taxon>
        <taxon>Planctomycetia</taxon>
        <taxon>Pirellulales</taxon>
        <taxon>Lacipirellulaceae</taxon>
        <taxon>Adhaeretor</taxon>
    </lineage>
</organism>
<reference evidence="2 3" key="1">
    <citation type="submission" date="2019-02" db="EMBL/GenBank/DDBJ databases">
        <title>Deep-cultivation of Planctomycetes and their phenomic and genomic characterization uncovers novel biology.</title>
        <authorList>
            <person name="Wiegand S."/>
            <person name="Jogler M."/>
            <person name="Boedeker C."/>
            <person name="Pinto D."/>
            <person name="Vollmers J."/>
            <person name="Rivas-Marin E."/>
            <person name="Kohn T."/>
            <person name="Peeters S.H."/>
            <person name="Heuer A."/>
            <person name="Rast P."/>
            <person name="Oberbeckmann S."/>
            <person name="Bunk B."/>
            <person name="Jeske O."/>
            <person name="Meyerdierks A."/>
            <person name="Storesund J.E."/>
            <person name="Kallscheuer N."/>
            <person name="Luecker S."/>
            <person name="Lage O.M."/>
            <person name="Pohl T."/>
            <person name="Merkel B.J."/>
            <person name="Hornburger P."/>
            <person name="Mueller R.-W."/>
            <person name="Bruemmer F."/>
            <person name="Labrenz M."/>
            <person name="Spormann A.M."/>
            <person name="Op den Camp H."/>
            <person name="Overmann J."/>
            <person name="Amann R."/>
            <person name="Jetten M.S.M."/>
            <person name="Mascher T."/>
            <person name="Medema M.H."/>
            <person name="Devos D.P."/>
            <person name="Kaster A.-K."/>
            <person name="Ovreas L."/>
            <person name="Rohde M."/>
            <person name="Galperin M.Y."/>
            <person name="Jogler C."/>
        </authorList>
    </citation>
    <scope>NUCLEOTIDE SEQUENCE [LARGE SCALE GENOMIC DNA]</scope>
    <source>
        <strain evidence="2 3">HG15A2</strain>
    </source>
</reference>
<proteinExistence type="predicted"/>
<evidence type="ECO:0000313" key="2">
    <source>
        <dbReference type="EMBL" id="QDT01234.1"/>
    </source>
</evidence>
<feature type="transmembrane region" description="Helical" evidence="1">
    <location>
        <begin position="72"/>
        <end position="88"/>
    </location>
</feature>
<sequence>MADDLSDDDDLELELEPVDPAIVAHEKQRAEQRIKRAGQTVAIDNVYEEDEEIGLDFETDWIKQFRFSTRHLLILTAVLAIVLTLHRQVGGCNLLFWGFLTVVAAGWYFVLRQERQLIARRQAKRAELEALFAQDEDAFEDTGSFARDLEAMRAESMDAERPRFQWQFSMQQLLMAMTAAALMLGFSRLFGRDTMGILLGFTALAGLVVYATGYEAPRIVVLGWWLLLVMYLMLGLVMMFVPEGA</sequence>
<keyword evidence="1" id="KW-0812">Transmembrane</keyword>
<feature type="transmembrane region" description="Helical" evidence="1">
    <location>
        <begin position="173"/>
        <end position="190"/>
    </location>
</feature>
<accession>A0A517N271</accession>
<evidence type="ECO:0000313" key="3">
    <source>
        <dbReference type="Proteomes" id="UP000319852"/>
    </source>
</evidence>
<evidence type="ECO:0000256" key="1">
    <source>
        <dbReference type="SAM" id="Phobius"/>
    </source>
</evidence>
<dbReference type="AlphaFoldDB" id="A0A517N271"/>
<dbReference type="EMBL" id="CP036263">
    <property type="protein sequence ID" value="QDT01234.1"/>
    <property type="molecule type" value="Genomic_DNA"/>
</dbReference>
<dbReference type="Proteomes" id="UP000319852">
    <property type="component" value="Chromosome"/>
</dbReference>
<feature type="transmembrane region" description="Helical" evidence="1">
    <location>
        <begin position="221"/>
        <end position="241"/>
    </location>
</feature>